<dbReference type="GO" id="GO:0003700">
    <property type="term" value="F:DNA-binding transcription factor activity"/>
    <property type="evidence" value="ECO:0007669"/>
    <property type="project" value="InterPro"/>
</dbReference>
<dbReference type="PROSITE" id="PS50949">
    <property type="entry name" value="HTH_GNTR"/>
    <property type="match status" value="1"/>
</dbReference>
<dbReference type="AlphaFoldDB" id="A0A2T0RIQ5"/>
<dbReference type="PRINTS" id="PR00035">
    <property type="entry name" value="HTHGNTR"/>
</dbReference>
<keyword evidence="6" id="KW-1185">Reference proteome</keyword>
<reference evidence="5 6" key="1">
    <citation type="submission" date="2018-03" db="EMBL/GenBank/DDBJ databases">
        <title>Genomic Encyclopedia of Archaeal and Bacterial Type Strains, Phase II (KMG-II): from individual species to whole genera.</title>
        <authorList>
            <person name="Goeker M."/>
        </authorList>
    </citation>
    <scope>NUCLEOTIDE SEQUENCE [LARGE SCALE GENOMIC DNA]</scope>
    <source>
        <strain evidence="5 6">DSM 29328</strain>
    </source>
</reference>
<dbReference type="InterPro" id="IPR036388">
    <property type="entry name" value="WH-like_DNA-bd_sf"/>
</dbReference>
<dbReference type="SMART" id="SM00866">
    <property type="entry name" value="UTRA"/>
    <property type="match status" value="1"/>
</dbReference>
<keyword evidence="2" id="KW-0238">DNA-binding</keyword>
<dbReference type="Gene3D" id="3.40.1410.10">
    <property type="entry name" value="Chorismate lyase-like"/>
    <property type="match status" value="1"/>
</dbReference>
<proteinExistence type="predicted"/>
<dbReference type="Pfam" id="PF07702">
    <property type="entry name" value="UTRA"/>
    <property type="match status" value="1"/>
</dbReference>
<dbReference type="SUPFAM" id="SSF46785">
    <property type="entry name" value="Winged helix' DNA-binding domain"/>
    <property type="match status" value="1"/>
</dbReference>
<sequence>MFVVADLKNLRRKAVPLYVELAAILRSRILDGSFKSGERLPTLNDLTLEMGVSRVTVRQAMDILESEGLIERGSGRGTFVNDRPVAPHEVFRMSAKLDTLTALVRGGEAEIISTNLEDSPSVPKFDGVDPVQLKERFTFFRRIHSKGKMPFSLVDVFVRNDVYSLAPDDFRHRIAVEVLAELSIEMSSADQTLAIASADVQDARLLKVDVNSPIADVNRTFRDTSGDVFYAARIKYPSSFISFHIHFEQ</sequence>
<feature type="domain" description="HTH gntR-type" evidence="4">
    <location>
        <begin position="15"/>
        <end position="83"/>
    </location>
</feature>
<evidence type="ECO:0000313" key="6">
    <source>
        <dbReference type="Proteomes" id="UP000239480"/>
    </source>
</evidence>
<keyword evidence="1" id="KW-0805">Transcription regulation</keyword>
<dbReference type="PANTHER" id="PTHR44846">
    <property type="entry name" value="MANNOSYL-D-GLYCERATE TRANSPORT/METABOLISM SYSTEM REPRESSOR MNGR-RELATED"/>
    <property type="match status" value="1"/>
</dbReference>
<dbReference type="InterPro" id="IPR050679">
    <property type="entry name" value="Bact_HTH_transcr_reg"/>
</dbReference>
<gene>
    <name evidence="5" type="ORF">CLV78_111135</name>
</gene>
<comment type="caution">
    <text evidence="5">The sequence shown here is derived from an EMBL/GenBank/DDBJ whole genome shotgun (WGS) entry which is preliminary data.</text>
</comment>
<evidence type="ECO:0000256" key="1">
    <source>
        <dbReference type="ARBA" id="ARBA00023015"/>
    </source>
</evidence>
<dbReference type="SUPFAM" id="SSF64288">
    <property type="entry name" value="Chorismate lyase-like"/>
    <property type="match status" value="1"/>
</dbReference>
<dbReference type="GO" id="GO:0045892">
    <property type="term" value="P:negative regulation of DNA-templated transcription"/>
    <property type="evidence" value="ECO:0007669"/>
    <property type="project" value="TreeGrafter"/>
</dbReference>
<dbReference type="Proteomes" id="UP000239480">
    <property type="component" value="Unassembled WGS sequence"/>
</dbReference>
<keyword evidence="3" id="KW-0804">Transcription</keyword>
<dbReference type="PANTHER" id="PTHR44846:SF17">
    <property type="entry name" value="GNTR-FAMILY TRANSCRIPTIONAL REGULATOR"/>
    <property type="match status" value="1"/>
</dbReference>
<organism evidence="5 6">
    <name type="scientific">Aliiruegeria haliotis</name>
    <dbReference type="NCBI Taxonomy" id="1280846"/>
    <lineage>
        <taxon>Bacteria</taxon>
        <taxon>Pseudomonadati</taxon>
        <taxon>Pseudomonadota</taxon>
        <taxon>Alphaproteobacteria</taxon>
        <taxon>Rhodobacterales</taxon>
        <taxon>Roseobacteraceae</taxon>
        <taxon>Aliiruegeria</taxon>
    </lineage>
</organism>
<dbReference type="CDD" id="cd07377">
    <property type="entry name" value="WHTH_GntR"/>
    <property type="match status" value="1"/>
</dbReference>
<evidence type="ECO:0000259" key="4">
    <source>
        <dbReference type="PROSITE" id="PS50949"/>
    </source>
</evidence>
<protein>
    <submittedName>
        <fullName evidence="5">GntR family transcriptional regulator</fullName>
    </submittedName>
</protein>
<dbReference type="InterPro" id="IPR000524">
    <property type="entry name" value="Tscrpt_reg_HTH_GntR"/>
</dbReference>
<dbReference type="SMART" id="SM00345">
    <property type="entry name" value="HTH_GNTR"/>
    <property type="match status" value="1"/>
</dbReference>
<accession>A0A2T0RIQ5</accession>
<dbReference type="InterPro" id="IPR028978">
    <property type="entry name" value="Chorismate_lyase_/UTRA_dom_sf"/>
</dbReference>
<evidence type="ECO:0000313" key="5">
    <source>
        <dbReference type="EMBL" id="PRY20980.1"/>
    </source>
</evidence>
<dbReference type="EMBL" id="PVTD01000011">
    <property type="protein sequence ID" value="PRY20980.1"/>
    <property type="molecule type" value="Genomic_DNA"/>
</dbReference>
<dbReference type="Pfam" id="PF00392">
    <property type="entry name" value="GntR"/>
    <property type="match status" value="1"/>
</dbReference>
<name>A0A2T0RIQ5_9RHOB</name>
<dbReference type="InterPro" id="IPR011663">
    <property type="entry name" value="UTRA"/>
</dbReference>
<evidence type="ECO:0000256" key="3">
    <source>
        <dbReference type="ARBA" id="ARBA00023163"/>
    </source>
</evidence>
<dbReference type="GO" id="GO:0003677">
    <property type="term" value="F:DNA binding"/>
    <property type="evidence" value="ECO:0007669"/>
    <property type="project" value="UniProtKB-KW"/>
</dbReference>
<dbReference type="InterPro" id="IPR036390">
    <property type="entry name" value="WH_DNA-bd_sf"/>
</dbReference>
<evidence type="ECO:0000256" key="2">
    <source>
        <dbReference type="ARBA" id="ARBA00023125"/>
    </source>
</evidence>
<dbReference type="Gene3D" id="1.10.10.10">
    <property type="entry name" value="Winged helix-like DNA-binding domain superfamily/Winged helix DNA-binding domain"/>
    <property type="match status" value="1"/>
</dbReference>